<dbReference type="Pfam" id="PF08214">
    <property type="entry name" value="HAT_KAT11"/>
    <property type="match status" value="1"/>
</dbReference>
<dbReference type="PANTHER" id="PTHR31571:SF2">
    <property type="entry name" value="HISTONE ACETYLTRANSFERASE RTT109"/>
    <property type="match status" value="1"/>
</dbReference>
<dbReference type="InterPro" id="IPR016849">
    <property type="entry name" value="Rtt109"/>
</dbReference>
<dbReference type="InterPro" id="IPR013178">
    <property type="entry name" value="Histone_AcTrfase_Rtt109/CBP"/>
</dbReference>
<dbReference type="PANTHER" id="PTHR31571">
    <property type="entry name" value="ALTERED INHERITANCE OF MITOCHONDRIA PROTEIN 6"/>
    <property type="match status" value="1"/>
</dbReference>
<evidence type="ECO:0000256" key="2">
    <source>
        <dbReference type="ARBA" id="ARBA00013184"/>
    </source>
</evidence>
<dbReference type="Proteomes" id="UP000094236">
    <property type="component" value="Unassembled WGS sequence"/>
</dbReference>
<protein>
    <recommendedName>
        <fullName evidence="2">histone acetyltransferase</fullName>
        <ecNumber evidence="2">2.3.1.48</ecNumber>
    </recommendedName>
</protein>
<evidence type="ECO:0000313" key="10">
    <source>
        <dbReference type="EMBL" id="ODV96504.1"/>
    </source>
</evidence>
<dbReference type="GO" id="GO:0006974">
    <property type="term" value="P:DNA damage response"/>
    <property type="evidence" value="ECO:0007669"/>
    <property type="project" value="UniProtKB-KW"/>
</dbReference>
<dbReference type="InterPro" id="IPR051236">
    <property type="entry name" value="HAT_RTT109-like"/>
</dbReference>
<keyword evidence="4" id="KW-0227">DNA damage</keyword>
<evidence type="ECO:0000256" key="6">
    <source>
        <dbReference type="ARBA" id="ARBA00023015"/>
    </source>
</evidence>
<reference evidence="11" key="1">
    <citation type="submission" date="2016-05" db="EMBL/GenBank/DDBJ databases">
        <title>Comparative genomics of biotechnologically important yeasts.</title>
        <authorList>
            <consortium name="DOE Joint Genome Institute"/>
            <person name="Riley R."/>
            <person name="Haridas S."/>
            <person name="Wolfe K.H."/>
            <person name="Lopes M.R."/>
            <person name="Hittinger C.T."/>
            <person name="Goker M."/>
            <person name="Salamov A."/>
            <person name="Wisecaver J."/>
            <person name="Long T.M."/>
            <person name="Aerts A.L."/>
            <person name="Barry K."/>
            <person name="Choi C."/>
            <person name="Clum A."/>
            <person name="Coughlan A.Y."/>
            <person name="Deshpande S."/>
            <person name="Douglass A.P."/>
            <person name="Hanson S.J."/>
            <person name="Klenk H.-P."/>
            <person name="Labutti K."/>
            <person name="Lapidus A."/>
            <person name="Lindquist E."/>
            <person name="Lipzen A."/>
            <person name="Meier-Kolthoff J.P."/>
            <person name="Ohm R.A."/>
            <person name="Otillar R.P."/>
            <person name="Pangilinan J."/>
            <person name="Peng Y."/>
            <person name="Rokas A."/>
            <person name="Rosa C.A."/>
            <person name="Scheuner C."/>
            <person name="Sibirny A.A."/>
            <person name="Slot J.C."/>
            <person name="Stielow J.B."/>
            <person name="Sun H."/>
            <person name="Kurtzman C.P."/>
            <person name="Blackwell M."/>
            <person name="Grigoriev I.V."/>
            <person name="Jeffries T.W."/>
        </authorList>
    </citation>
    <scope>NUCLEOTIDE SEQUENCE [LARGE SCALE GENOMIC DNA]</scope>
    <source>
        <strain evidence="11">NRRL Y-2460</strain>
    </source>
</reference>
<dbReference type="PROSITE" id="PS51728">
    <property type="entry name" value="RTT109_HAT"/>
    <property type="match status" value="1"/>
</dbReference>
<dbReference type="AlphaFoldDB" id="A0A1E4TXP7"/>
<organism evidence="10 11">
    <name type="scientific">Pachysolen tannophilus NRRL Y-2460</name>
    <dbReference type="NCBI Taxonomy" id="669874"/>
    <lineage>
        <taxon>Eukaryota</taxon>
        <taxon>Fungi</taxon>
        <taxon>Dikarya</taxon>
        <taxon>Ascomycota</taxon>
        <taxon>Saccharomycotina</taxon>
        <taxon>Pichiomycetes</taxon>
        <taxon>Pachysolenaceae</taxon>
        <taxon>Pachysolen</taxon>
    </lineage>
</organism>
<evidence type="ECO:0000256" key="8">
    <source>
        <dbReference type="ARBA" id="ARBA00023242"/>
    </source>
</evidence>
<evidence type="ECO:0000256" key="1">
    <source>
        <dbReference type="ARBA" id="ARBA00004123"/>
    </source>
</evidence>
<evidence type="ECO:0000313" key="11">
    <source>
        <dbReference type="Proteomes" id="UP000094236"/>
    </source>
</evidence>
<dbReference type="EC" id="2.3.1.48" evidence="2"/>
<name>A0A1E4TXP7_PACTA</name>
<dbReference type="GO" id="GO:0005634">
    <property type="term" value="C:nucleus"/>
    <property type="evidence" value="ECO:0007669"/>
    <property type="project" value="UniProtKB-SubCell"/>
</dbReference>
<dbReference type="SMART" id="SM01250">
    <property type="entry name" value="KAT11"/>
    <property type="match status" value="1"/>
</dbReference>
<keyword evidence="3" id="KW-0808">Transferase</keyword>
<evidence type="ECO:0000256" key="9">
    <source>
        <dbReference type="ARBA" id="ARBA00048940"/>
    </source>
</evidence>
<evidence type="ECO:0000256" key="3">
    <source>
        <dbReference type="ARBA" id="ARBA00022679"/>
    </source>
</evidence>
<keyword evidence="11" id="KW-1185">Reference proteome</keyword>
<dbReference type="GO" id="GO:0006355">
    <property type="term" value="P:regulation of DNA-templated transcription"/>
    <property type="evidence" value="ECO:0007669"/>
    <property type="project" value="InterPro"/>
</dbReference>
<sequence>MSDNDDSEVELCSLLESHLPKSSIRYRLINLVSQSKKSKPIFYKNKNTTKSTTVKIQHFISILQDKVIFFGIEVFVYIILDKDETSRVLFISKADTTGLFDKDKTQDKINVNIGELVKDIMKYLLRIPLSYYLDDVIVKLEKDKNIKHEFSFSNKFNNNRYVTSTERSLRILIERLHQNKDINKPLKTEGNNRISHLKLEYNDNHVVDKICLFTRPERQYLFPYSYKNTKKHLLNGEQLLKWWCNIINEVSLTEFDNKEIKLTIPGSEFTTTERYLPNKTNWSIGDIFHDNNHKDSNHELAINAIPLFPDDPKGRFFEHLVVENRIKKISIAQFWLELSIRQEFRLGVVVGVIGVKGNLHKKNFSNTNELIKLNNKNLKKLKTIIIEQDYSNDIDEIEKIYNYINCLSINHIFKEIHGKKLGKLEKQNHQANTIIPQTNDLNGLVKRKLSSPTVNNLNGLVKRRKKPIL</sequence>
<dbReference type="STRING" id="669874.A0A1E4TXP7"/>
<dbReference type="GO" id="GO:0032931">
    <property type="term" value="F:histone H3K56 acetyltransferase activity"/>
    <property type="evidence" value="ECO:0007669"/>
    <property type="project" value="TreeGrafter"/>
</dbReference>
<dbReference type="EMBL" id="KV454013">
    <property type="protein sequence ID" value="ODV96504.1"/>
    <property type="molecule type" value="Genomic_DNA"/>
</dbReference>
<comment type="catalytic activity">
    <reaction evidence="9">
        <text>L-lysyl-[histone] + acetyl-CoA = N(6)-acetyl-L-lysyl-[histone] + CoA + H(+)</text>
        <dbReference type="Rhea" id="RHEA:21992"/>
        <dbReference type="Rhea" id="RHEA-COMP:9845"/>
        <dbReference type="Rhea" id="RHEA-COMP:11338"/>
        <dbReference type="ChEBI" id="CHEBI:15378"/>
        <dbReference type="ChEBI" id="CHEBI:29969"/>
        <dbReference type="ChEBI" id="CHEBI:57287"/>
        <dbReference type="ChEBI" id="CHEBI:57288"/>
        <dbReference type="ChEBI" id="CHEBI:61930"/>
        <dbReference type="EC" id="2.3.1.48"/>
    </reaction>
    <physiologicalReaction direction="left-to-right" evidence="9">
        <dbReference type="Rhea" id="RHEA:21993"/>
    </physiologicalReaction>
</comment>
<comment type="subcellular location">
    <subcellularLocation>
        <location evidence="1">Nucleus</location>
    </subcellularLocation>
</comment>
<keyword evidence="5" id="KW-0007">Acetylation</keyword>
<evidence type="ECO:0000256" key="5">
    <source>
        <dbReference type="ARBA" id="ARBA00022990"/>
    </source>
</evidence>
<keyword evidence="6" id="KW-0805">Transcription regulation</keyword>
<accession>A0A1E4TXP7</accession>
<dbReference type="OrthoDB" id="3361892at2759"/>
<keyword evidence="8" id="KW-0539">Nucleus</keyword>
<proteinExistence type="predicted"/>
<gene>
    <name evidence="10" type="ORF">PACTADRAFT_49835</name>
</gene>
<keyword evidence="7" id="KW-0804">Transcription</keyword>
<evidence type="ECO:0000256" key="7">
    <source>
        <dbReference type="ARBA" id="ARBA00023163"/>
    </source>
</evidence>
<evidence type="ECO:0000256" key="4">
    <source>
        <dbReference type="ARBA" id="ARBA00022763"/>
    </source>
</evidence>